<dbReference type="GO" id="GO:0008270">
    <property type="term" value="F:zinc ion binding"/>
    <property type="evidence" value="ECO:0007669"/>
    <property type="project" value="InterPro"/>
</dbReference>
<sequence length="374" mass="42707">MANEDLLDKIMIRSELVGSIPRPDELIVAQRSYRYGMISRNQLNTLRKKAIHTTVQELEATGSSVLTDGEQTKPSFLTYPIYALVDECYTFSANCFALTFSDGHQRSLPRLAKAPFRYAIYAHTYIDEAKKHTNLPIKQAVIAPSALSMVYPEATIEGYSREKFLADLMSEAETDIRECFASGAHSVQLDFTEARFSLKIDPTGQLLREFVRINNRVLSRFEPQLRHRLGVHVCPGADKDCYHSFDIDYLLVLPALFELQVGNFFLQLSSETNRHQILSRIRDLMQPWHKIFIGVIDPLKAKIETPEEVCERVLEAAIYIPVEQLGTTDDCGFSPFDDDQSTSRQIAFDKIRARIQGTKLAEEKLNMMRMKKKE</sequence>
<dbReference type="InterPro" id="IPR002629">
    <property type="entry name" value="Met_Synth_C/arc"/>
</dbReference>
<protein>
    <recommendedName>
        <fullName evidence="1">Cobalamin-independent methionine synthase MetE C-terminal/archaeal domain-containing protein</fullName>
    </recommendedName>
</protein>
<dbReference type="SUPFAM" id="SSF51726">
    <property type="entry name" value="UROD/MetE-like"/>
    <property type="match status" value="1"/>
</dbReference>
<dbReference type="Pfam" id="PF01717">
    <property type="entry name" value="Meth_synt_2"/>
    <property type="match status" value="1"/>
</dbReference>
<dbReference type="AlphaFoldDB" id="A0A814YX18"/>
<evidence type="ECO:0000313" key="4">
    <source>
        <dbReference type="Proteomes" id="UP000663889"/>
    </source>
</evidence>
<dbReference type="EMBL" id="CAJNOU010001660">
    <property type="protein sequence ID" value="CAF1235888.1"/>
    <property type="molecule type" value="Genomic_DNA"/>
</dbReference>
<dbReference type="Gene3D" id="3.20.20.210">
    <property type="match status" value="1"/>
</dbReference>
<organism evidence="3 4">
    <name type="scientific">Rotaria sordida</name>
    <dbReference type="NCBI Taxonomy" id="392033"/>
    <lineage>
        <taxon>Eukaryota</taxon>
        <taxon>Metazoa</taxon>
        <taxon>Spiralia</taxon>
        <taxon>Gnathifera</taxon>
        <taxon>Rotifera</taxon>
        <taxon>Eurotatoria</taxon>
        <taxon>Bdelloidea</taxon>
        <taxon>Philodinida</taxon>
        <taxon>Philodinidae</taxon>
        <taxon>Rotaria</taxon>
    </lineage>
</organism>
<evidence type="ECO:0000313" key="3">
    <source>
        <dbReference type="EMBL" id="CAF1235888.1"/>
    </source>
</evidence>
<dbReference type="GO" id="GO:0003871">
    <property type="term" value="F:5-methyltetrahydropteroyltriglutamate-homocysteine S-methyltransferase activity"/>
    <property type="evidence" value="ECO:0007669"/>
    <property type="project" value="InterPro"/>
</dbReference>
<dbReference type="GO" id="GO:0009086">
    <property type="term" value="P:methionine biosynthetic process"/>
    <property type="evidence" value="ECO:0007669"/>
    <property type="project" value="InterPro"/>
</dbReference>
<name>A0A814YX18_9BILA</name>
<dbReference type="Proteomes" id="UP000663889">
    <property type="component" value="Unassembled WGS sequence"/>
</dbReference>
<dbReference type="PANTHER" id="PTHR43844:SF2">
    <property type="entry name" value="SYNTHASE, VITAMIN-B12 INDEPENDENT, PUTATIVE (AFU_ORTHOLOGUE AFUA_3G12060)-RELATED"/>
    <property type="match status" value="1"/>
</dbReference>
<dbReference type="OrthoDB" id="1053771at2759"/>
<comment type="caution">
    <text evidence="3">The sequence shown here is derived from an EMBL/GenBank/DDBJ whole genome shotgun (WGS) entry which is preliminary data.</text>
</comment>
<dbReference type="InterPro" id="IPR038071">
    <property type="entry name" value="UROD/MetE-like_sf"/>
</dbReference>
<accession>A0A814YX18</accession>
<evidence type="ECO:0000259" key="1">
    <source>
        <dbReference type="Pfam" id="PF01717"/>
    </source>
</evidence>
<proteinExistence type="predicted"/>
<reference evidence="3" key="1">
    <citation type="submission" date="2021-02" db="EMBL/GenBank/DDBJ databases">
        <authorList>
            <person name="Nowell W R."/>
        </authorList>
    </citation>
    <scope>NUCLEOTIDE SEQUENCE</scope>
</reference>
<gene>
    <name evidence="2" type="ORF">RFH988_LOCUS24604</name>
    <name evidence="3" type="ORF">SEV965_LOCUS22951</name>
</gene>
<dbReference type="Proteomes" id="UP000663882">
    <property type="component" value="Unassembled WGS sequence"/>
</dbReference>
<dbReference type="EMBL" id="CAJNOO010001807">
    <property type="protein sequence ID" value="CAF1201104.1"/>
    <property type="molecule type" value="Genomic_DNA"/>
</dbReference>
<feature type="domain" description="Cobalamin-independent methionine synthase MetE C-terminal/archaeal" evidence="1">
    <location>
        <begin position="17"/>
        <end position="334"/>
    </location>
</feature>
<dbReference type="PANTHER" id="PTHR43844">
    <property type="entry name" value="METHIONINE SYNTHASE"/>
    <property type="match status" value="1"/>
</dbReference>
<evidence type="ECO:0000313" key="2">
    <source>
        <dbReference type="EMBL" id="CAF1201104.1"/>
    </source>
</evidence>